<protein>
    <submittedName>
        <fullName evidence="2">Uncharacterized protein</fullName>
    </submittedName>
</protein>
<dbReference type="Pfam" id="PF03140">
    <property type="entry name" value="DUF247"/>
    <property type="match status" value="1"/>
</dbReference>
<evidence type="ECO:0000313" key="2">
    <source>
        <dbReference type="EMBL" id="KAH8485745.1"/>
    </source>
</evidence>
<organism evidence="2 3">
    <name type="scientific">Populus deltoides</name>
    <name type="common">Eastern poplar</name>
    <name type="synonym">Eastern cottonwood</name>
    <dbReference type="NCBI Taxonomy" id="3696"/>
    <lineage>
        <taxon>Eukaryota</taxon>
        <taxon>Viridiplantae</taxon>
        <taxon>Streptophyta</taxon>
        <taxon>Embryophyta</taxon>
        <taxon>Tracheophyta</taxon>
        <taxon>Spermatophyta</taxon>
        <taxon>Magnoliopsida</taxon>
        <taxon>eudicotyledons</taxon>
        <taxon>Gunneridae</taxon>
        <taxon>Pentapetalae</taxon>
        <taxon>rosids</taxon>
        <taxon>fabids</taxon>
        <taxon>Malpighiales</taxon>
        <taxon>Salicaceae</taxon>
        <taxon>Saliceae</taxon>
        <taxon>Populus</taxon>
    </lineage>
</organism>
<feature type="compositionally biased region" description="Basic and acidic residues" evidence="1">
    <location>
        <begin position="14"/>
        <end position="28"/>
    </location>
</feature>
<name>A0A8T2WWN3_POPDE</name>
<dbReference type="InterPro" id="IPR004158">
    <property type="entry name" value="DUF247_pln"/>
</dbReference>
<evidence type="ECO:0000256" key="1">
    <source>
        <dbReference type="SAM" id="MobiDB-lite"/>
    </source>
</evidence>
<dbReference type="AlphaFoldDB" id="A0A8T2WWN3"/>
<gene>
    <name evidence="2" type="ORF">H0E87_027256</name>
</gene>
<accession>A0A8T2WWN3</accession>
<reference evidence="2" key="1">
    <citation type="journal article" date="2021" name="J. Hered.">
        <title>Genome Assembly of Salicaceae Populus deltoides (Eastern Cottonwood) I-69 Based on Nanopore Sequencing and Hi-C Technologies.</title>
        <authorList>
            <person name="Bai S."/>
            <person name="Wu H."/>
            <person name="Zhang J."/>
            <person name="Pan Z."/>
            <person name="Zhao W."/>
            <person name="Li Z."/>
            <person name="Tong C."/>
        </authorList>
    </citation>
    <scope>NUCLEOTIDE SEQUENCE</scope>
    <source>
        <tissue evidence="2">Leaf</tissue>
    </source>
</reference>
<proteinExistence type="predicted"/>
<dbReference type="EMBL" id="JACEGQ020000016">
    <property type="protein sequence ID" value="KAH8485745.1"/>
    <property type="molecule type" value="Genomic_DNA"/>
</dbReference>
<sequence>MRGKRLETANSRTGDSKGRDERNEKYQAHDGPPVCSTEWRIGLDLYDKVAEVSNEATQYYAEGSTEDFDDKQFNELCVASYICFIDSLIDHPEDVREMRSQGKLLNTLGSDQQVTELFNEIANYSVPN</sequence>
<dbReference type="Proteomes" id="UP000807159">
    <property type="component" value="Chromosome 16"/>
</dbReference>
<evidence type="ECO:0000313" key="3">
    <source>
        <dbReference type="Proteomes" id="UP000807159"/>
    </source>
</evidence>
<feature type="region of interest" description="Disordered" evidence="1">
    <location>
        <begin position="1"/>
        <end position="31"/>
    </location>
</feature>
<keyword evidence="3" id="KW-1185">Reference proteome</keyword>
<comment type="caution">
    <text evidence="2">The sequence shown here is derived from an EMBL/GenBank/DDBJ whole genome shotgun (WGS) entry which is preliminary data.</text>
</comment>